<dbReference type="RefSeq" id="WP_235804415.1">
    <property type="nucleotide sequence ID" value="NZ_AZGB01000024.1"/>
</dbReference>
<evidence type="ECO:0000313" key="5">
    <source>
        <dbReference type="Proteomes" id="UP000051451"/>
    </source>
</evidence>
<evidence type="ECO:0000256" key="1">
    <source>
        <dbReference type="SAM" id="Coils"/>
    </source>
</evidence>
<dbReference type="Proteomes" id="UP000051451">
    <property type="component" value="Unassembled WGS sequence"/>
</dbReference>
<organism evidence="4 5">
    <name type="scientific">Liquorilactobacillus ghanensis DSM 18630</name>
    <dbReference type="NCBI Taxonomy" id="1423750"/>
    <lineage>
        <taxon>Bacteria</taxon>
        <taxon>Bacillati</taxon>
        <taxon>Bacillota</taxon>
        <taxon>Bacilli</taxon>
        <taxon>Lactobacillales</taxon>
        <taxon>Lactobacillaceae</taxon>
        <taxon>Liquorilactobacillus</taxon>
    </lineage>
</organism>
<protein>
    <recommendedName>
        <fullName evidence="3">Transposase TnpC homeodomain domain-containing protein</fullName>
    </recommendedName>
</protein>
<feature type="compositionally biased region" description="Polar residues" evidence="2">
    <location>
        <begin position="51"/>
        <end position="75"/>
    </location>
</feature>
<keyword evidence="1" id="KW-0175">Coiled coil</keyword>
<name>A0A0R1VHJ6_9LACO</name>
<gene>
    <name evidence="4" type="ORF">FC89_GL001859</name>
</gene>
<keyword evidence="5" id="KW-1185">Reference proteome</keyword>
<feature type="coiled-coil region" evidence="1">
    <location>
        <begin position="13"/>
        <end position="40"/>
    </location>
</feature>
<accession>A0A0R1VHJ6</accession>
<comment type="caution">
    <text evidence="4">The sequence shown here is derived from an EMBL/GenBank/DDBJ whole genome shotgun (WGS) entry which is preliminary data.</text>
</comment>
<reference evidence="4 5" key="1">
    <citation type="journal article" date="2015" name="Genome Announc.">
        <title>Expanding the biotechnology potential of lactobacilli through comparative genomics of 213 strains and associated genera.</title>
        <authorList>
            <person name="Sun Z."/>
            <person name="Harris H.M."/>
            <person name="McCann A."/>
            <person name="Guo C."/>
            <person name="Argimon S."/>
            <person name="Zhang W."/>
            <person name="Yang X."/>
            <person name="Jeffery I.B."/>
            <person name="Cooney J.C."/>
            <person name="Kagawa T.F."/>
            <person name="Liu W."/>
            <person name="Song Y."/>
            <person name="Salvetti E."/>
            <person name="Wrobel A."/>
            <person name="Rasinkangas P."/>
            <person name="Parkhill J."/>
            <person name="Rea M.C."/>
            <person name="O'Sullivan O."/>
            <person name="Ritari J."/>
            <person name="Douillard F.P."/>
            <person name="Paul Ross R."/>
            <person name="Yang R."/>
            <person name="Briner A.E."/>
            <person name="Felis G.E."/>
            <person name="de Vos W.M."/>
            <person name="Barrangou R."/>
            <person name="Klaenhammer T.R."/>
            <person name="Caufield P.W."/>
            <person name="Cui Y."/>
            <person name="Zhang H."/>
            <person name="O'Toole P.W."/>
        </authorList>
    </citation>
    <scope>NUCLEOTIDE SEQUENCE [LARGE SCALE GENOMIC DNA]</scope>
    <source>
        <strain evidence="4 5">DSM 18630</strain>
    </source>
</reference>
<evidence type="ECO:0000256" key="2">
    <source>
        <dbReference type="SAM" id="MobiDB-lite"/>
    </source>
</evidence>
<dbReference type="AlphaFoldDB" id="A0A0R1VHJ6"/>
<dbReference type="InterPro" id="IPR024463">
    <property type="entry name" value="Transposase_TnpC_homeodom"/>
</dbReference>
<dbReference type="EMBL" id="AZGB01000024">
    <property type="protein sequence ID" value="KRM05032.1"/>
    <property type="molecule type" value="Genomic_DNA"/>
</dbReference>
<feature type="region of interest" description="Disordered" evidence="2">
    <location>
        <begin position="46"/>
        <end position="94"/>
    </location>
</feature>
<sequence length="108" mass="12778">MMTSTEKYLLRQNQELLKQQAEFLKEIKQLNENIAYLTNKLYGRHSEKLGNPNQQSLFEDNSVFTEPEQTGQQSEEPAKTARHVKQNENDLRSSALIFQRKMKYMNLR</sequence>
<dbReference type="Pfam" id="PF13007">
    <property type="entry name" value="LZ_Tnp_IS66"/>
    <property type="match status" value="1"/>
</dbReference>
<evidence type="ECO:0000259" key="3">
    <source>
        <dbReference type="Pfam" id="PF13007"/>
    </source>
</evidence>
<feature type="domain" description="Transposase TnpC homeodomain" evidence="3">
    <location>
        <begin position="29"/>
        <end position="82"/>
    </location>
</feature>
<dbReference type="GeneID" id="98320214"/>
<evidence type="ECO:0000313" key="4">
    <source>
        <dbReference type="EMBL" id="KRM05032.1"/>
    </source>
</evidence>
<proteinExistence type="predicted"/>
<dbReference type="PATRIC" id="fig|1423750.3.peg.1903"/>